<comment type="caution">
    <text evidence="2">The sequence shown here is derived from an EMBL/GenBank/DDBJ whole genome shotgun (WGS) entry which is preliminary data.</text>
</comment>
<protein>
    <recommendedName>
        <fullName evidence="1">Probable queuosine precursor transporter</fullName>
        <shortName evidence="1">Q precursor transporter</shortName>
    </recommendedName>
</protein>
<evidence type="ECO:0000313" key="2">
    <source>
        <dbReference type="EMBL" id="OGG40948.1"/>
    </source>
</evidence>
<keyword evidence="1" id="KW-0813">Transport</keyword>
<feature type="transmembrane region" description="Helical" evidence="1">
    <location>
        <begin position="108"/>
        <end position="126"/>
    </location>
</feature>
<sequence length="217" mass="24571">MIQLSQRSFLKLVIALALYLTSLFAANTLGLKLMPFVFGTHLSVAVFSFPIVFLMTDVVGEIYGKGIARMFVLAGLVSTLFFVLYSFLSLGMPWSEDASWVREGYNTVFGISARIAIASLLAFFIAEYQDVFSFFFLKARMGDKFFWLRSMISNIWSQFFDTAIFMSVAFLGVYPLKVLVGSAIAWWAYKVLMGALYSPLSYLGLYLLRERGREQTQ</sequence>
<feature type="transmembrane region" description="Helical" evidence="1">
    <location>
        <begin position="146"/>
        <end position="174"/>
    </location>
</feature>
<dbReference type="STRING" id="1798471.A3A21_03135"/>
<dbReference type="NCBIfam" id="TIGR00697">
    <property type="entry name" value="queuosine precursor transporter"/>
    <property type="match status" value="1"/>
</dbReference>
<feature type="transmembrane region" description="Helical" evidence="1">
    <location>
        <begin position="186"/>
        <end position="208"/>
    </location>
</feature>
<keyword evidence="1" id="KW-1003">Cell membrane</keyword>
<evidence type="ECO:0000256" key="1">
    <source>
        <dbReference type="HAMAP-Rule" id="MF_02088"/>
    </source>
</evidence>
<name>A0A1F6BVU8_9BACT</name>
<accession>A0A1F6BVU8</accession>
<feature type="transmembrane region" description="Helical" evidence="1">
    <location>
        <begin position="67"/>
        <end position="88"/>
    </location>
</feature>
<dbReference type="InterPro" id="IPR003744">
    <property type="entry name" value="YhhQ"/>
</dbReference>
<dbReference type="AlphaFoldDB" id="A0A1F6BVU8"/>
<comment type="subcellular location">
    <subcellularLocation>
        <location evidence="1">Cell membrane</location>
        <topology evidence="1">Multi-pass membrane protein</topology>
    </subcellularLocation>
</comment>
<gene>
    <name evidence="2" type="ORF">A3A21_03135</name>
</gene>
<reference evidence="2 3" key="1">
    <citation type="journal article" date="2016" name="Nat. Commun.">
        <title>Thousands of microbial genomes shed light on interconnected biogeochemical processes in an aquifer system.</title>
        <authorList>
            <person name="Anantharaman K."/>
            <person name="Brown C.T."/>
            <person name="Hug L.A."/>
            <person name="Sharon I."/>
            <person name="Castelle C.J."/>
            <person name="Probst A.J."/>
            <person name="Thomas B.C."/>
            <person name="Singh A."/>
            <person name="Wilkins M.J."/>
            <person name="Karaoz U."/>
            <person name="Brodie E.L."/>
            <person name="Williams K.H."/>
            <person name="Hubbard S.S."/>
            <person name="Banfield J.F."/>
        </authorList>
    </citation>
    <scope>NUCLEOTIDE SEQUENCE [LARGE SCALE GENOMIC DNA]</scope>
</reference>
<dbReference type="HAMAP" id="MF_02088">
    <property type="entry name" value="Q_prec_transport"/>
    <property type="match status" value="1"/>
</dbReference>
<dbReference type="GO" id="GO:0022857">
    <property type="term" value="F:transmembrane transporter activity"/>
    <property type="evidence" value="ECO:0007669"/>
    <property type="project" value="UniProtKB-UniRule"/>
</dbReference>
<feature type="transmembrane region" description="Helical" evidence="1">
    <location>
        <begin position="35"/>
        <end position="55"/>
    </location>
</feature>
<dbReference type="PANTHER" id="PTHR34300">
    <property type="entry name" value="QUEUOSINE PRECURSOR TRANSPORTER-RELATED"/>
    <property type="match status" value="1"/>
</dbReference>
<comment type="function">
    <text evidence="1">Involved in the import of queuosine (Q) precursors, required for Q precursor salvage.</text>
</comment>
<dbReference type="PANTHER" id="PTHR34300:SF2">
    <property type="entry name" value="QUEUOSINE PRECURSOR TRANSPORTER-RELATED"/>
    <property type="match status" value="1"/>
</dbReference>
<dbReference type="Pfam" id="PF02592">
    <property type="entry name" value="Vut_1"/>
    <property type="match status" value="1"/>
</dbReference>
<keyword evidence="1" id="KW-0812">Transmembrane</keyword>
<dbReference type="Proteomes" id="UP000176996">
    <property type="component" value="Unassembled WGS sequence"/>
</dbReference>
<dbReference type="GO" id="GO:0005886">
    <property type="term" value="C:plasma membrane"/>
    <property type="evidence" value="ECO:0007669"/>
    <property type="project" value="UniProtKB-SubCell"/>
</dbReference>
<keyword evidence="1" id="KW-0472">Membrane</keyword>
<comment type="similarity">
    <text evidence="1">Belongs to the vitamin uptake transporter (VUT/ECF) (TC 2.A.88) family. Q precursor transporter subfamily.</text>
</comment>
<organism evidence="2 3">
    <name type="scientific">Candidatus Jorgensenbacteria bacterium RIFCSPLOWO2_01_FULL_45_25b</name>
    <dbReference type="NCBI Taxonomy" id="1798471"/>
    <lineage>
        <taxon>Bacteria</taxon>
        <taxon>Candidatus Joergenseniibacteriota</taxon>
    </lineage>
</organism>
<keyword evidence="1" id="KW-1133">Transmembrane helix</keyword>
<dbReference type="EMBL" id="MFKK01000016">
    <property type="protein sequence ID" value="OGG40948.1"/>
    <property type="molecule type" value="Genomic_DNA"/>
</dbReference>
<proteinExistence type="inferred from homology"/>
<evidence type="ECO:0000313" key="3">
    <source>
        <dbReference type="Proteomes" id="UP000176996"/>
    </source>
</evidence>